<gene>
    <name evidence="2" type="ORF">NDU88_005370</name>
</gene>
<dbReference type="Proteomes" id="UP001066276">
    <property type="component" value="Chromosome 3_2"/>
</dbReference>
<evidence type="ECO:0000256" key="1">
    <source>
        <dbReference type="SAM" id="MobiDB-lite"/>
    </source>
</evidence>
<keyword evidence="3" id="KW-1185">Reference proteome</keyword>
<evidence type="ECO:0000313" key="3">
    <source>
        <dbReference type="Proteomes" id="UP001066276"/>
    </source>
</evidence>
<dbReference type="AlphaFoldDB" id="A0AAV7TVB8"/>
<sequence>MVQGVPLGVRSVSAGRRESPLGRSPSLCLYCLFGIISVMLTPCPGALHHHLGTKPPQAHQPLCHSPGGHWSPPPSGALTALSCQVVYIVLLLHRLSCSLVDFGVGQAPPGIPNSALHVAAFPRRFQVGREVGLTPIPGSCPLPGGHRLQRRPFGITAGRPLPNSGLRPLSLSQPPAAQRGPVLRGSPQAWAFPRAPDGRAHCRSSLFSLRPRHQRPDPIQASGRLAQPTTPIPRRLASPRKIPAPAEGWAAGSFPRLLGRLSPEPRLRVGMGATQLQEHSPRSPPLPQHWSARG</sequence>
<feature type="region of interest" description="Disordered" evidence="1">
    <location>
        <begin position="212"/>
        <end position="239"/>
    </location>
</feature>
<dbReference type="EMBL" id="JANPWB010000006">
    <property type="protein sequence ID" value="KAJ1180146.1"/>
    <property type="molecule type" value="Genomic_DNA"/>
</dbReference>
<protein>
    <submittedName>
        <fullName evidence="2">Uncharacterized protein</fullName>
    </submittedName>
</protein>
<reference evidence="2" key="1">
    <citation type="journal article" date="2022" name="bioRxiv">
        <title>Sequencing and chromosome-scale assembly of the giantPleurodeles waltlgenome.</title>
        <authorList>
            <person name="Brown T."/>
            <person name="Elewa A."/>
            <person name="Iarovenko S."/>
            <person name="Subramanian E."/>
            <person name="Araus A.J."/>
            <person name="Petzold A."/>
            <person name="Susuki M."/>
            <person name="Suzuki K.-i.T."/>
            <person name="Hayashi T."/>
            <person name="Toyoda A."/>
            <person name="Oliveira C."/>
            <person name="Osipova E."/>
            <person name="Leigh N.D."/>
            <person name="Simon A."/>
            <person name="Yun M.H."/>
        </authorList>
    </citation>
    <scope>NUCLEOTIDE SEQUENCE</scope>
    <source>
        <strain evidence="2">20211129_DDA</strain>
        <tissue evidence="2">Liver</tissue>
    </source>
</reference>
<organism evidence="2 3">
    <name type="scientific">Pleurodeles waltl</name>
    <name type="common">Iberian ribbed newt</name>
    <dbReference type="NCBI Taxonomy" id="8319"/>
    <lineage>
        <taxon>Eukaryota</taxon>
        <taxon>Metazoa</taxon>
        <taxon>Chordata</taxon>
        <taxon>Craniata</taxon>
        <taxon>Vertebrata</taxon>
        <taxon>Euteleostomi</taxon>
        <taxon>Amphibia</taxon>
        <taxon>Batrachia</taxon>
        <taxon>Caudata</taxon>
        <taxon>Salamandroidea</taxon>
        <taxon>Salamandridae</taxon>
        <taxon>Pleurodelinae</taxon>
        <taxon>Pleurodeles</taxon>
    </lineage>
</organism>
<proteinExistence type="predicted"/>
<name>A0AAV7TVB8_PLEWA</name>
<evidence type="ECO:0000313" key="2">
    <source>
        <dbReference type="EMBL" id="KAJ1180146.1"/>
    </source>
</evidence>
<accession>A0AAV7TVB8</accession>
<comment type="caution">
    <text evidence="2">The sequence shown here is derived from an EMBL/GenBank/DDBJ whole genome shotgun (WGS) entry which is preliminary data.</text>
</comment>
<feature type="region of interest" description="Disordered" evidence="1">
    <location>
        <begin position="270"/>
        <end position="294"/>
    </location>
</feature>